<dbReference type="SUPFAM" id="SSF51735">
    <property type="entry name" value="NAD(P)-binding Rossmann-fold domains"/>
    <property type="match status" value="1"/>
</dbReference>
<evidence type="ECO:0000313" key="3">
    <source>
        <dbReference type="Proteomes" id="UP000320776"/>
    </source>
</evidence>
<evidence type="ECO:0000313" key="2">
    <source>
        <dbReference type="EMBL" id="QDR80371.1"/>
    </source>
</evidence>
<name>A0A517DSN7_9FIRM</name>
<feature type="domain" description="CoA-binding" evidence="1">
    <location>
        <begin position="10"/>
        <end position="102"/>
    </location>
</feature>
<reference evidence="2 3" key="1">
    <citation type="submission" date="2019-02" db="EMBL/GenBank/DDBJ databases">
        <title>Closed genome of Sporomusa termitida DSM 4440.</title>
        <authorList>
            <person name="Poehlein A."/>
            <person name="Daniel R."/>
        </authorList>
    </citation>
    <scope>NUCLEOTIDE SEQUENCE [LARGE SCALE GENOMIC DNA]</scope>
    <source>
        <strain evidence="2 3">DSM 4440</strain>
    </source>
</reference>
<dbReference type="Pfam" id="PF13380">
    <property type="entry name" value="CoA_binding_2"/>
    <property type="match status" value="1"/>
</dbReference>
<dbReference type="RefSeq" id="WP_144349989.1">
    <property type="nucleotide sequence ID" value="NZ_CP036259.1"/>
</dbReference>
<keyword evidence="3" id="KW-1185">Reference proteome</keyword>
<dbReference type="Gene3D" id="3.40.50.720">
    <property type="entry name" value="NAD(P)-binding Rossmann-like Domain"/>
    <property type="match status" value="1"/>
</dbReference>
<gene>
    <name evidence="2" type="primary">yccU</name>
    <name evidence="2" type="ORF">SPTER_16940</name>
</gene>
<organism evidence="2 3">
    <name type="scientific">Sporomusa termitida</name>
    <dbReference type="NCBI Taxonomy" id="2377"/>
    <lineage>
        <taxon>Bacteria</taxon>
        <taxon>Bacillati</taxon>
        <taxon>Bacillota</taxon>
        <taxon>Negativicutes</taxon>
        <taxon>Selenomonadales</taxon>
        <taxon>Sporomusaceae</taxon>
        <taxon>Sporomusa</taxon>
    </lineage>
</organism>
<dbReference type="KEGG" id="sted:SPTER_16940"/>
<accession>A0A517DSN7</accession>
<proteinExistence type="predicted"/>
<dbReference type="SMART" id="SM00881">
    <property type="entry name" value="CoA_binding"/>
    <property type="match status" value="1"/>
</dbReference>
<dbReference type="InterPro" id="IPR003781">
    <property type="entry name" value="CoA-bd"/>
</dbReference>
<dbReference type="PANTHER" id="PTHR33303">
    <property type="entry name" value="CYTOPLASMIC PROTEIN-RELATED"/>
    <property type="match status" value="1"/>
</dbReference>
<dbReference type="AlphaFoldDB" id="A0A517DSN7"/>
<evidence type="ECO:0000259" key="1">
    <source>
        <dbReference type="SMART" id="SM00881"/>
    </source>
</evidence>
<dbReference type="OrthoDB" id="9804695at2"/>
<dbReference type="PANTHER" id="PTHR33303:SF2">
    <property type="entry name" value="COA-BINDING DOMAIN-CONTAINING PROTEIN"/>
    <property type="match status" value="1"/>
</dbReference>
<dbReference type="InterPro" id="IPR036291">
    <property type="entry name" value="NAD(P)-bd_dom_sf"/>
</dbReference>
<sequence length="132" mass="14515">MSNTNDTEAMLKNKQWAVVGATDNKEKFGYKIFKALKEAGYDVYPVNPGVDEILGDKCYPALKDLPCVPEVVNVVVPPKVGEQIVNNCCELGIKNVWLQPGANAASVVEQAKNLDLNVVDRCCVLVELRNHK</sequence>
<dbReference type="EMBL" id="CP036259">
    <property type="protein sequence ID" value="QDR80371.1"/>
    <property type="molecule type" value="Genomic_DNA"/>
</dbReference>
<protein>
    <submittedName>
        <fullName evidence="2">YccU</fullName>
    </submittedName>
</protein>
<dbReference type="Proteomes" id="UP000320776">
    <property type="component" value="Chromosome"/>
</dbReference>